<keyword evidence="4" id="KW-0449">Lipoprotein</keyword>
<keyword evidence="5" id="KW-1185">Reference proteome</keyword>
<protein>
    <submittedName>
        <fullName evidence="4">Lipoprotein LpqB, GerMN domain</fullName>
    </submittedName>
</protein>
<dbReference type="HOGENOM" id="CLU_059512_0_0_9"/>
<evidence type="ECO:0000313" key="5">
    <source>
        <dbReference type="Proteomes" id="UP000001401"/>
    </source>
</evidence>
<dbReference type="SMART" id="SM00909">
    <property type="entry name" value="Germane"/>
    <property type="match status" value="2"/>
</dbReference>
<dbReference type="RefSeq" id="WP_013489721.1">
    <property type="nucleotide sequence ID" value="NC_014829.1"/>
</dbReference>
<dbReference type="AlphaFoldDB" id="E6TZT4"/>
<sequence>MRRLKLKSGWLLIVAAAVTLTACGSDPVDDVLQEIDPPQQINFVDEEEGLEVDLVVEEDGDQSSSTTDMDGDGVADEAEEKGGTVSETVMRELYLVDSNGLVAPQSVNLPRGDSELEGIVQYLVQGGPVTELLPNGFQAVLPSGTEILNAEVQQGTATLNLSEQFTEYHPQQEMQILQALTWTVTQLDGVDSLKLQLDGEELSMMPQNGTPISSSGYTRNHGINLEMSDQADLVNTKSVVLYFLSQTDDQTYYVPVTRRVNQDDDLYEAVVGELIKGPGMMSPLLTEFSNGVELLDAPQLANGTLTLNFNEALLNMSEGTALSEYVLNMIVYSLTEQPTVENVSLQVDSESSIEVNSGETLTEPVARPNMVNTGEY</sequence>
<feature type="chain" id="PRO_5003212451" evidence="2">
    <location>
        <begin position="25"/>
        <end position="376"/>
    </location>
</feature>
<dbReference type="eggNOG" id="COG5401">
    <property type="taxonomic scope" value="Bacteria"/>
</dbReference>
<name>E6TZT4_EVAC2</name>
<feature type="compositionally biased region" description="Acidic residues" evidence="1">
    <location>
        <begin position="69"/>
        <end position="79"/>
    </location>
</feature>
<dbReference type="Proteomes" id="UP000001401">
    <property type="component" value="Chromosome"/>
</dbReference>
<feature type="domain" description="GerMN" evidence="3">
    <location>
        <begin position="116"/>
        <end position="206"/>
    </location>
</feature>
<feature type="signal peptide" evidence="2">
    <location>
        <begin position="1"/>
        <end position="24"/>
    </location>
</feature>
<reference evidence="4" key="1">
    <citation type="submission" date="2010-12" db="EMBL/GenBank/DDBJ databases">
        <title>Complete sequence of Bacillus cellulosilyticus DSM 2522.</title>
        <authorList>
            <consortium name="US DOE Joint Genome Institute"/>
            <person name="Lucas S."/>
            <person name="Copeland A."/>
            <person name="Lapidus A."/>
            <person name="Cheng J.-F."/>
            <person name="Bruce D."/>
            <person name="Goodwin L."/>
            <person name="Pitluck S."/>
            <person name="Chertkov O."/>
            <person name="Detter J.C."/>
            <person name="Han C."/>
            <person name="Tapia R."/>
            <person name="Land M."/>
            <person name="Hauser L."/>
            <person name="Jeffries C."/>
            <person name="Kyrpides N."/>
            <person name="Ivanova N."/>
            <person name="Mikhailova N."/>
            <person name="Brumm P."/>
            <person name="Mead D."/>
            <person name="Woyke T."/>
        </authorList>
    </citation>
    <scope>NUCLEOTIDE SEQUENCE [LARGE SCALE GENOMIC DNA]</scope>
    <source>
        <strain evidence="4">DSM 2522</strain>
    </source>
</reference>
<dbReference type="OrthoDB" id="1715058at2"/>
<dbReference type="STRING" id="649639.Bcell_3148"/>
<evidence type="ECO:0000259" key="3">
    <source>
        <dbReference type="SMART" id="SM00909"/>
    </source>
</evidence>
<gene>
    <name evidence="4" type="ordered locus">Bcell_3148</name>
</gene>
<dbReference type="InterPro" id="IPR019606">
    <property type="entry name" value="GerMN"/>
</dbReference>
<keyword evidence="2" id="KW-0732">Signal</keyword>
<feature type="domain" description="GerMN" evidence="3">
    <location>
        <begin position="267"/>
        <end position="356"/>
    </location>
</feature>
<proteinExistence type="predicted"/>
<evidence type="ECO:0000256" key="2">
    <source>
        <dbReference type="SAM" id="SignalP"/>
    </source>
</evidence>
<feature type="region of interest" description="Disordered" evidence="1">
    <location>
        <begin position="58"/>
        <end position="83"/>
    </location>
</feature>
<accession>E6TZT4</accession>
<evidence type="ECO:0000256" key="1">
    <source>
        <dbReference type="SAM" id="MobiDB-lite"/>
    </source>
</evidence>
<dbReference type="PROSITE" id="PS51257">
    <property type="entry name" value="PROKAR_LIPOPROTEIN"/>
    <property type="match status" value="1"/>
</dbReference>
<organism evidence="4 5">
    <name type="scientific">Evansella cellulosilytica (strain ATCC 21833 / DSM 2522 / FERM P-1141 / JCM 9156 / N-4)</name>
    <name type="common">Bacillus cellulosilyticus</name>
    <dbReference type="NCBI Taxonomy" id="649639"/>
    <lineage>
        <taxon>Bacteria</taxon>
        <taxon>Bacillati</taxon>
        <taxon>Bacillota</taxon>
        <taxon>Bacilli</taxon>
        <taxon>Bacillales</taxon>
        <taxon>Bacillaceae</taxon>
        <taxon>Evansella</taxon>
    </lineage>
</organism>
<dbReference type="EMBL" id="CP002394">
    <property type="protein sequence ID" value="ADU31390.1"/>
    <property type="molecule type" value="Genomic_DNA"/>
</dbReference>
<dbReference type="KEGG" id="bco:Bcell_3148"/>
<evidence type="ECO:0000313" key="4">
    <source>
        <dbReference type="EMBL" id="ADU31390.1"/>
    </source>
</evidence>
<dbReference type="Pfam" id="PF10646">
    <property type="entry name" value="Germane"/>
    <property type="match status" value="2"/>
</dbReference>